<protein>
    <submittedName>
        <fullName evidence="1">Uncharacterized protein</fullName>
    </submittedName>
</protein>
<name>A0AAW9QZY7_9CHRO</name>
<organism evidence="1 2">
    <name type="scientific">Pannus brasiliensis CCIBt3594</name>
    <dbReference type="NCBI Taxonomy" id="1427578"/>
    <lineage>
        <taxon>Bacteria</taxon>
        <taxon>Bacillati</taxon>
        <taxon>Cyanobacteriota</taxon>
        <taxon>Cyanophyceae</taxon>
        <taxon>Oscillatoriophycideae</taxon>
        <taxon>Chroococcales</taxon>
        <taxon>Microcystaceae</taxon>
        <taxon>Pannus</taxon>
    </lineage>
</organism>
<gene>
    <name evidence="1" type="ORF">V0288_16675</name>
</gene>
<keyword evidence="2" id="KW-1185">Reference proteome</keyword>
<comment type="caution">
    <text evidence="1">The sequence shown here is derived from an EMBL/GenBank/DDBJ whole genome shotgun (WGS) entry which is preliminary data.</text>
</comment>
<dbReference type="AlphaFoldDB" id="A0AAW9QZY7"/>
<accession>A0AAW9QZY7</accession>
<evidence type="ECO:0000313" key="1">
    <source>
        <dbReference type="EMBL" id="MEG3438764.1"/>
    </source>
</evidence>
<proteinExistence type="predicted"/>
<reference evidence="1 2" key="1">
    <citation type="submission" date="2024-01" db="EMBL/GenBank/DDBJ databases">
        <title>Genomic insights into the taxonomy and metabolism of the cyanobacterium Pannus brasiliensis CCIBt3594.</title>
        <authorList>
            <person name="Machado M."/>
            <person name="Botero N.B."/>
            <person name="Andreote A.P.D."/>
            <person name="Feitosa A.M.T."/>
            <person name="Popin R."/>
            <person name="Sivonen K."/>
            <person name="Fiore M.F."/>
        </authorList>
    </citation>
    <scope>NUCLEOTIDE SEQUENCE [LARGE SCALE GENOMIC DNA]</scope>
    <source>
        <strain evidence="1 2">CCIBt3594</strain>
    </source>
</reference>
<sequence>MSSFYPNQIVCLSCQDSALYAEVIQVIADRASIWARPLLLISGDNGDSIDVRDGSDLILPIDLFRPALDTEVLPIFSRVIKNNPSPPPPHYLQNFVRQVCKNYPEYFQKTS</sequence>
<evidence type="ECO:0000313" key="2">
    <source>
        <dbReference type="Proteomes" id="UP001328733"/>
    </source>
</evidence>
<dbReference type="Proteomes" id="UP001328733">
    <property type="component" value="Unassembled WGS sequence"/>
</dbReference>
<dbReference type="RefSeq" id="WP_332866246.1">
    <property type="nucleotide sequence ID" value="NZ_JBAFSM010000034.1"/>
</dbReference>
<dbReference type="EMBL" id="JBAFSM010000034">
    <property type="protein sequence ID" value="MEG3438764.1"/>
    <property type="molecule type" value="Genomic_DNA"/>
</dbReference>